<keyword evidence="5 6" id="KW-0472">Membrane</keyword>
<evidence type="ECO:0000256" key="6">
    <source>
        <dbReference type="RuleBase" id="RU366058"/>
    </source>
</evidence>
<dbReference type="InterPro" id="IPR032816">
    <property type="entry name" value="VTT_dom"/>
</dbReference>
<comment type="subcellular location">
    <subcellularLocation>
        <location evidence="1 6">Cell membrane</location>
        <topology evidence="1 6">Multi-pass membrane protein</topology>
    </subcellularLocation>
</comment>
<evidence type="ECO:0000313" key="9">
    <source>
        <dbReference type="Proteomes" id="UP001243623"/>
    </source>
</evidence>
<dbReference type="EMBL" id="CP120678">
    <property type="protein sequence ID" value="WIW71819.1"/>
    <property type="molecule type" value="Genomic_DNA"/>
</dbReference>
<dbReference type="PANTHER" id="PTHR12677:SF59">
    <property type="entry name" value="GOLGI APPARATUS MEMBRANE PROTEIN TVP38-RELATED"/>
    <property type="match status" value="1"/>
</dbReference>
<evidence type="ECO:0000256" key="4">
    <source>
        <dbReference type="ARBA" id="ARBA00022989"/>
    </source>
</evidence>
<proteinExistence type="inferred from homology"/>
<name>A0A9Y2AKC3_9FIRM</name>
<keyword evidence="2 6" id="KW-1003">Cell membrane</keyword>
<dbReference type="InterPro" id="IPR015414">
    <property type="entry name" value="TMEM64"/>
</dbReference>
<feature type="transmembrane region" description="Helical" evidence="6">
    <location>
        <begin position="94"/>
        <end position="114"/>
    </location>
</feature>
<organism evidence="8 9">
    <name type="scientific">Selenobaculum gibii</name>
    <dbReference type="NCBI Taxonomy" id="3054208"/>
    <lineage>
        <taxon>Bacteria</taxon>
        <taxon>Bacillati</taxon>
        <taxon>Bacillota</taxon>
        <taxon>Negativicutes</taxon>
        <taxon>Selenomonadales</taxon>
        <taxon>Selenomonadaceae</taxon>
        <taxon>Selenobaculum</taxon>
    </lineage>
</organism>
<dbReference type="GO" id="GO:0005886">
    <property type="term" value="C:plasma membrane"/>
    <property type="evidence" value="ECO:0007669"/>
    <property type="project" value="UniProtKB-SubCell"/>
</dbReference>
<protein>
    <recommendedName>
        <fullName evidence="6">TVP38/TMEM64 family membrane protein</fullName>
    </recommendedName>
</protein>
<feature type="transmembrane region" description="Helical" evidence="6">
    <location>
        <begin position="199"/>
        <end position="216"/>
    </location>
</feature>
<keyword evidence="9" id="KW-1185">Reference proteome</keyword>
<accession>A0A9Y2AKC3</accession>
<keyword evidence="3 6" id="KW-0812">Transmembrane</keyword>
<dbReference type="PANTHER" id="PTHR12677">
    <property type="entry name" value="GOLGI APPARATUS MEMBRANE PROTEIN TVP38-RELATED"/>
    <property type="match status" value="1"/>
</dbReference>
<gene>
    <name evidence="8" type="ORF">P3F81_05875</name>
</gene>
<dbReference type="RefSeq" id="WP_147668367.1">
    <property type="nucleotide sequence ID" value="NZ_CP120678.1"/>
</dbReference>
<dbReference type="KEGG" id="sgbi:P3F81_05875"/>
<feature type="domain" description="VTT" evidence="7">
    <location>
        <begin position="74"/>
        <end position="191"/>
    </location>
</feature>
<evidence type="ECO:0000313" key="8">
    <source>
        <dbReference type="EMBL" id="WIW71819.1"/>
    </source>
</evidence>
<evidence type="ECO:0000259" key="7">
    <source>
        <dbReference type="Pfam" id="PF09335"/>
    </source>
</evidence>
<evidence type="ECO:0000256" key="5">
    <source>
        <dbReference type="ARBA" id="ARBA00023136"/>
    </source>
</evidence>
<dbReference type="AlphaFoldDB" id="A0A9Y2AKC3"/>
<feature type="transmembrane region" description="Helical" evidence="6">
    <location>
        <begin position="134"/>
        <end position="156"/>
    </location>
</feature>
<evidence type="ECO:0000256" key="1">
    <source>
        <dbReference type="ARBA" id="ARBA00004651"/>
    </source>
</evidence>
<dbReference type="Proteomes" id="UP001243623">
    <property type="component" value="Chromosome"/>
</dbReference>
<feature type="transmembrane region" description="Helical" evidence="6">
    <location>
        <begin position="55"/>
        <end position="82"/>
    </location>
</feature>
<comment type="similarity">
    <text evidence="6">Belongs to the TVP38/TMEM64 family.</text>
</comment>
<keyword evidence="4 6" id="KW-1133">Transmembrane helix</keyword>
<evidence type="ECO:0000256" key="2">
    <source>
        <dbReference type="ARBA" id="ARBA00022475"/>
    </source>
</evidence>
<feature type="transmembrane region" description="Helical" evidence="6">
    <location>
        <begin position="7"/>
        <end position="24"/>
    </location>
</feature>
<feature type="transmembrane region" description="Helical" evidence="6">
    <location>
        <begin position="168"/>
        <end position="187"/>
    </location>
</feature>
<evidence type="ECO:0000256" key="3">
    <source>
        <dbReference type="ARBA" id="ARBA00022692"/>
    </source>
</evidence>
<reference evidence="8" key="1">
    <citation type="submission" date="2023-03" db="EMBL/GenBank/DDBJ databases">
        <title>Selenobaculum gbiensis gen. nov. sp. nov., a new bacterium isolated from the gut microbiota of IBD patient.</title>
        <authorList>
            <person name="Yeo S."/>
            <person name="Park H."/>
            <person name="Huh C.S."/>
        </authorList>
    </citation>
    <scope>NUCLEOTIDE SEQUENCE</scope>
    <source>
        <strain evidence="8">ICN-92133</strain>
    </source>
</reference>
<dbReference type="Pfam" id="PF09335">
    <property type="entry name" value="VTT_dom"/>
    <property type="match status" value="1"/>
</dbReference>
<sequence length="237" mass="27326">MKNKEGLTIRFLSIIGIFSLYYLVPELQKFCKDVLEILRSANIEEMKNFLISYGIWMPIMSILIMIFQSLFPFIPGMIITLANSWLFGWQLGALYSWIGALLGAIIDFLLSRFYGKVIIERIVPEHYLTIFNNYIRENGLFGVLAARIIPIVPFKVVSYSCGLSKMQIFYFIIVTGIGQIPGILIYSIIGENVFCSPQFSIFVTLLLIVCGLILYFQRKRITEFSFCRWLKSFSIIK</sequence>